<accession>A0AAW2JZX5</accession>
<dbReference type="InterPro" id="IPR011990">
    <property type="entry name" value="TPR-like_helical_dom_sf"/>
</dbReference>
<feature type="repeat" description="PPR" evidence="2">
    <location>
        <begin position="334"/>
        <end position="368"/>
    </location>
</feature>
<feature type="repeat" description="PPR" evidence="2">
    <location>
        <begin position="264"/>
        <end position="298"/>
    </location>
</feature>
<dbReference type="PANTHER" id="PTHR13500">
    <property type="entry name" value="NUCLEOLAR PRERIBOSOMAL-ASSOCIATED PROTEIN 1"/>
    <property type="match status" value="1"/>
</dbReference>
<feature type="repeat" description="PPR" evidence="2">
    <location>
        <begin position="299"/>
        <end position="333"/>
    </location>
</feature>
<keyword evidence="1" id="KW-0677">Repeat</keyword>
<evidence type="ECO:0000256" key="1">
    <source>
        <dbReference type="ARBA" id="ARBA00022737"/>
    </source>
</evidence>
<sequence length="1095" mass="124365">MPYIHAATRTALAVLSAKQGARTARIKENETEPLAQLKDLVAGLALLRVARVQLPLMSYPISEIRRFRRYVGLRSLQGAMRLFWMAGAICACPFQSRSFSTKQTYKVLDASSKSRPHKSARSQLRTSIPFLDHLKQCRDPDEFLTIFHDYYELGYKHDYPSYASLIYKLARARKFEDIEVVLDFLKTHDIKCGESLFAGLIRHYGKANLIDKAVEVFREIGRSFNCVRTVQSFNTILNVLVDSGRVCDAIELFEQGPKMGFKLNSVSFNIMIKMWLEKGNWEKARKIFDEMLEREVEPTVVTYNSQIGFLCKRGDVDEAKRFLEDMRRKGKPGNAVTYALLMEGLCASGNLKEAKKMMFDMEYQGCKVQLVNYGVLMTDLSRRGLIDEAKGLLAEMKKRRIKPDVVMYNILIDHFCKVGAVSEAYKVLVDMQVKGCKPNAATYRMVVDGFCKVEDFVGGLNVLNAMLNSGHFPRTETFCSLFIGLGRSAKIDDACFILEEMKKRKISLDSDSWEILLRETCIDDKFVTRRLTDALRSLLKIATIFLILKPLVHVGLRWSAVGYDEHFILKKIKRKISWDLDCHRLFFLPVDVFLAGALDKFARALIEEKMGDLYKELNSKEAKRQNAVLLLLASIVRRNSQLAWELAKKKKSYSTRKAFVGFAMSFLEVGSPRLLRGVLQQKEMYSGVLRGLGDDDEETVVYVLSILRDRLLVPESLVPPGLMSVLFRSVTLEQLVSISGKDDFEGAAELAHNVLLLVCTDPVNGLMPDLERHPSPLRGNPKRLLGLMKKLKATEVAYHKSLVMSIVRGRPSLGSAYLDEFPYSIEDLASDNCHFKRLESTTKRKAEIETASEHSVHVSKRLKSSAASEDLDILISGVNSSEVDLSRDGGIMESGGEQQSENGVDILIFIKDLWGLHQTHIDPTDGDTYFYSKILESLQIYYRTMPVAMEGLFCLFKFLPNNPLVLPTILQQSILNLINEHVRQFSKDASPVRCPPQMYRHPYPFIILLMGSPVRHIKEQAYALAKASMLSTGAFDNNTKEIFAWFFFIPGCRYNHVYVETLKLKSFKNCHQLLSLSYVMLFPQLGITYTSIWSP</sequence>
<dbReference type="GO" id="GO:0000466">
    <property type="term" value="P:maturation of 5.8S rRNA from tricistronic rRNA transcript (SSU-rRNA, 5.8S rRNA, LSU-rRNA)"/>
    <property type="evidence" value="ECO:0007669"/>
    <property type="project" value="TreeGrafter"/>
</dbReference>
<dbReference type="InterPro" id="IPR021714">
    <property type="entry name" value="URB1_N"/>
</dbReference>
<evidence type="ECO:0000259" key="3">
    <source>
        <dbReference type="Pfam" id="PF11707"/>
    </source>
</evidence>
<dbReference type="GO" id="GO:0000463">
    <property type="term" value="P:maturation of LSU-rRNA from tricistronic rRNA transcript (SSU-rRNA, 5.8S rRNA, LSU-rRNA)"/>
    <property type="evidence" value="ECO:0007669"/>
    <property type="project" value="TreeGrafter"/>
</dbReference>
<proteinExistence type="predicted"/>
<name>A0AAW2JZX5_9LAMI</name>
<comment type="caution">
    <text evidence="4">The sequence shown here is derived from an EMBL/GenBank/DDBJ whole genome shotgun (WGS) entry which is preliminary data.</text>
</comment>
<dbReference type="InterPro" id="IPR039844">
    <property type="entry name" value="URB1"/>
</dbReference>
<dbReference type="Pfam" id="PF13041">
    <property type="entry name" value="PPR_2"/>
    <property type="match status" value="3"/>
</dbReference>
<feature type="repeat" description="PPR" evidence="2">
    <location>
        <begin position="439"/>
        <end position="473"/>
    </location>
</feature>
<feature type="repeat" description="PPR" evidence="2">
    <location>
        <begin position="369"/>
        <end position="403"/>
    </location>
</feature>
<gene>
    <name evidence="4" type="ORF">Scaly_3063500</name>
</gene>
<reference evidence="4" key="2">
    <citation type="journal article" date="2024" name="Plant">
        <title>Genomic evolution and insights into agronomic trait innovations of Sesamum species.</title>
        <authorList>
            <person name="Miao H."/>
            <person name="Wang L."/>
            <person name="Qu L."/>
            <person name="Liu H."/>
            <person name="Sun Y."/>
            <person name="Le M."/>
            <person name="Wang Q."/>
            <person name="Wei S."/>
            <person name="Zheng Y."/>
            <person name="Lin W."/>
            <person name="Duan Y."/>
            <person name="Cao H."/>
            <person name="Xiong S."/>
            <person name="Wang X."/>
            <person name="Wei L."/>
            <person name="Li C."/>
            <person name="Ma Q."/>
            <person name="Ju M."/>
            <person name="Zhao R."/>
            <person name="Li G."/>
            <person name="Mu C."/>
            <person name="Tian Q."/>
            <person name="Mei H."/>
            <person name="Zhang T."/>
            <person name="Gao T."/>
            <person name="Zhang H."/>
        </authorList>
    </citation>
    <scope>NUCLEOTIDE SEQUENCE</scope>
    <source>
        <strain evidence="4">KEN8</strain>
    </source>
</reference>
<organism evidence="4">
    <name type="scientific">Sesamum calycinum</name>
    <dbReference type="NCBI Taxonomy" id="2727403"/>
    <lineage>
        <taxon>Eukaryota</taxon>
        <taxon>Viridiplantae</taxon>
        <taxon>Streptophyta</taxon>
        <taxon>Embryophyta</taxon>
        <taxon>Tracheophyta</taxon>
        <taxon>Spermatophyta</taxon>
        <taxon>Magnoliopsida</taxon>
        <taxon>eudicotyledons</taxon>
        <taxon>Gunneridae</taxon>
        <taxon>Pentapetalae</taxon>
        <taxon>asterids</taxon>
        <taxon>lamiids</taxon>
        <taxon>Lamiales</taxon>
        <taxon>Pedaliaceae</taxon>
        <taxon>Sesamum</taxon>
    </lineage>
</organism>
<feature type="domain" description="URB1 N-terminal" evidence="3">
    <location>
        <begin position="648"/>
        <end position="827"/>
    </location>
</feature>
<dbReference type="EMBL" id="JACGWM010000742">
    <property type="protein sequence ID" value="KAL0299971.1"/>
    <property type="molecule type" value="Genomic_DNA"/>
</dbReference>
<dbReference type="PANTHER" id="PTHR13500:SF0">
    <property type="entry name" value="NUCLEOLAR PRE-RIBOSOMAL-ASSOCIATED PROTEIN 1"/>
    <property type="match status" value="1"/>
</dbReference>
<dbReference type="Pfam" id="PF01535">
    <property type="entry name" value="PPR"/>
    <property type="match status" value="3"/>
</dbReference>
<dbReference type="GO" id="GO:0005730">
    <property type="term" value="C:nucleolus"/>
    <property type="evidence" value="ECO:0007669"/>
    <property type="project" value="TreeGrafter"/>
</dbReference>
<dbReference type="PROSITE" id="PS51375">
    <property type="entry name" value="PPR"/>
    <property type="match status" value="7"/>
</dbReference>
<dbReference type="Pfam" id="PF11707">
    <property type="entry name" value="Npa1"/>
    <property type="match status" value="1"/>
</dbReference>
<feature type="repeat" description="PPR" evidence="2">
    <location>
        <begin position="404"/>
        <end position="438"/>
    </location>
</feature>
<evidence type="ECO:0000313" key="4">
    <source>
        <dbReference type="EMBL" id="KAL0299971.1"/>
    </source>
</evidence>
<evidence type="ECO:0000256" key="2">
    <source>
        <dbReference type="PROSITE-ProRule" id="PRU00708"/>
    </source>
</evidence>
<dbReference type="AlphaFoldDB" id="A0AAW2JZX5"/>
<dbReference type="Gene3D" id="1.25.40.10">
    <property type="entry name" value="Tetratricopeptide repeat domain"/>
    <property type="match status" value="4"/>
</dbReference>
<protein>
    <submittedName>
        <fullName evidence="4">Pentatricopeptide repeat-containing protein, mitochondrial</fullName>
    </submittedName>
</protein>
<feature type="repeat" description="PPR" evidence="2">
    <location>
        <begin position="229"/>
        <end position="263"/>
    </location>
</feature>
<dbReference type="NCBIfam" id="TIGR00756">
    <property type="entry name" value="PPR"/>
    <property type="match status" value="8"/>
</dbReference>
<reference evidence="4" key="1">
    <citation type="submission" date="2020-06" db="EMBL/GenBank/DDBJ databases">
        <authorList>
            <person name="Li T."/>
            <person name="Hu X."/>
            <person name="Zhang T."/>
            <person name="Song X."/>
            <person name="Zhang H."/>
            <person name="Dai N."/>
            <person name="Sheng W."/>
            <person name="Hou X."/>
            <person name="Wei L."/>
        </authorList>
    </citation>
    <scope>NUCLEOTIDE SEQUENCE</scope>
    <source>
        <strain evidence="4">KEN8</strain>
        <tissue evidence="4">Leaf</tissue>
    </source>
</reference>
<dbReference type="InterPro" id="IPR002885">
    <property type="entry name" value="PPR_rpt"/>
</dbReference>